<evidence type="ECO:0000256" key="1">
    <source>
        <dbReference type="ARBA" id="ARBA00001182"/>
    </source>
</evidence>
<keyword evidence="6 9" id="KW-0413">Isomerase</keyword>
<evidence type="ECO:0000256" key="3">
    <source>
        <dbReference type="ARBA" id="ARBA00006347"/>
    </source>
</evidence>
<organism evidence="9 10">
    <name type="scientific">Trifolium medium</name>
    <dbReference type="NCBI Taxonomy" id="97028"/>
    <lineage>
        <taxon>Eukaryota</taxon>
        <taxon>Viridiplantae</taxon>
        <taxon>Streptophyta</taxon>
        <taxon>Embryophyta</taxon>
        <taxon>Tracheophyta</taxon>
        <taxon>Spermatophyta</taxon>
        <taxon>Magnoliopsida</taxon>
        <taxon>eudicotyledons</taxon>
        <taxon>Gunneridae</taxon>
        <taxon>Pentapetalae</taxon>
        <taxon>rosids</taxon>
        <taxon>fabids</taxon>
        <taxon>Fabales</taxon>
        <taxon>Fabaceae</taxon>
        <taxon>Papilionoideae</taxon>
        <taxon>50 kb inversion clade</taxon>
        <taxon>NPAAA clade</taxon>
        <taxon>Hologalegina</taxon>
        <taxon>IRL clade</taxon>
        <taxon>Trifolieae</taxon>
        <taxon>Trifolium</taxon>
    </lineage>
</organism>
<protein>
    <recommendedName>
        <fullName evidence="4">protein disulfide-isomerase</fullName>
        <ecNumber evidence="4">5.3.4.1</ecNumber>
    </recommendedName>
</protein>
<comment type="subcellular location">
    <subcellularLocation>
        <location evidence="2">Endoplasmic reticulum lumen</location>
    </subcellularLocation>
</comment>
<dbReference type="Proteomes" id="UP000265520">
    <property type="component" value="Unassembled WGS sequence"/>
</dbReference>
<dbReference type="Gene3D" id="3.40.30.10">
    <property type="entry name" value="Glutaredoxin"/>
    <property type="match status" value="1"/>
</dbReference>
<feature type="non-terminal residue" evidence="9">
    <location>
        <position position="40"/>
    </location>
</feature>
<dbReference type="GO" id="GO:0005788">
    <property type="term" value="C:endoplasmic reticulum lumen"/>
    <property type="evidence" value="ECO:0007669"/>
    <property type="project" value="UniProtKB-SubCell"/>
</dbReference>
<sequence>MEILLEFYAPWRGHCKQLAPILDEVAVSFQNDADVVIAKL</sequence>
<dbReference type="GO" id="GO:0003756">
    <property type="term" value="F:protein disulfide isomerase activity"/>
    <property type="evidence" value="ECO:0007669"/>
    <property type="project" value="UniProtKB-EC"/>
</dbReference>
<reference evidence="9 10" key="1">
    <citation type="journal article" date="2018" name="Front. Plant Sci.">
        <title>Red Clover (Trifolium pratense) and Zigzag Clover (T. medium) - A Picture of Genomic Similarities and Differences.</title>
        <authorList>
            <person name="Dluhosova J."/>
            <person name="Istvanek J."/>
            <person name="Nedelnik J."/>
            <person name="Repkova J."/>
        </authorList>
    </citation>
    <scope>NUCLEOTIDE SEQUENCE [LARGE SCALE GENOMIC DNA]</scope>
    <source>
        <strain evidence="10">cv. 10/8</strain>
        <tissue evidence="9">Leaf</tissue>
    </source>
</reference>
<name>A0A392QMJ4_9FABA</name>
<dbReference type="PANTHER" id="PTHR18929">
    <property type="entry name" value="PROTEIN DISULFIDE ISOMERASE"/>
    <property type="match status" value="1"/>
</dbReference>
<dbReference type="SUPFAM" id="SSF52833">
    <property type="entry name" value="Thioredoxin-like"/>
    <property type="match status" value="1"/>
</dbReference>
<dbReference type="EMBL" id="LXQA010147343">
    <property type="protein sequence ID" value="MCI25458.1"/>
    <property type="molecule type" value="Genomic_DNA"/>
</dbReference>
<keyword evidence="5" id="KW-0256">Endoplasmic reticulum</keyword>
<evidence type="ECO:0000256" key="2">
    <source>
        <dbReference type="ARBA" id="ARBA00004319"/>
    </source>
</evidence>
<keyword evidence="7" id="KW-0676">Redox-active center</keyword>
<dbReference type="Pfam" id="PF00085">
    <property type="entry name" value="Thioredoxin"/>
    <property type="match status" value="1"/>
</dbReference>
<proteinExistence type="inferred from homology"/>
<evidence type="ECO:0000256" key="6">
    <source>
        <dbReference type="ARBA" id="ARBA00023235"/>
    </source>
</evidence>
<dbReference type="InterPro" id="IPR013766">
    <property type="entry name" value="Thioredoxin_domain"/>
</dbReference>
<dbReference type="InterPro" id="IPR036249">
    <property type="entry name" value="Thioredoxin-like_sf"/>
</dbReference>
<evidence type="ECO:0000313" key="9">
    <source>
        <dbReference type="EMBL" id="MCI25458.1"/>
    </source>
</evidence>
<evidence type="ECO:0000256" key="4">
    <source>
        <dbReference type="ARBA" id="ARBA00012723"/>
    </source>
</evidence>
<dbReference type="GO" id="GO:0006457">
    <property type="term" value="P:protein folding"/>
    <property type="evidence" value="ECO:0007669"/>
    <property type="project" value="TreeGrafter"/>
</dbReference>
<dbReference type="EC" id="5.3.4.1" evidence="4"/>
<evidence type="ECO:0000256" key="5">
    <source>
        <dbReference type="ARBA" id="ARBA00022824"/>
    </source>
</evidence>
<evidence type="ECO:0000259" key="8">
    <source>
        <dbReference type="Pfam" id="PF00085"/>
    </source>
</evidence>
<dbReference type="GO" id="GO:0034976">
    <property type="term" value="P:response to endoplasmic reticulum stress"/>
    <property type="evidence" value="ECO:0007669"/>
    <property type="project" value="TreeGrafter"/>
</dbReference>
<evidence type="ECO:0000313" key="10">
    <source>
        <dbReference type="Proteomes" id="UP000265520"/>
    </source>
</evidence>
<dbReference type="AlphaFoldDB" id="A0A392QMJ4"/>
<dbReference type="PANTHER" id="PTHR18929:SF132">
    <property type="entry name" value="PROTEIN DISULFIDE-ISOMERASE A3"/>
    <property type="match status" value="1"/>
</dbReference>
<keyword evidence="10" id="KW-1185">Reference proteome</keyword>
<evidence type="ECO:0000256" key="7">
    <source>
        <dbReference type="ARBA" id="ARBA00023284"/>
    </source>
</evidence>
<comment type="catalytic activity">
    <reaction evidence="1">
        <text>Catalyzes the rearrangement of -S-S- bonds in proteins.</text>
        <dbReference type="EC" id="5.3.4.1"/>
    </reaction>
</comment>
<feature type="domain" description="Thioredoxin" evidence="8">
    <location>
        <begin position="3"/>
        <end position="39"/>
    </location>
</feature>
<comment type="similarity">
    <text evidence="3">Belongs to the protein disulfide isomerase family.</text>
</comment>
<accession>A0A392QMJ4</accession>
<comment type="caution">
    <text evidence="9">The sequence shown here is derived from an EMBL/GenBank/DDBJ whole genome shotgun (WGS) entry which is preliminary data.</text>
</comment>